<organism evidence="1 2">
    <name type="scientific">Fusarium solani subsp. cucurbitae</name>
    <name type="common">Neocosmosporum cucurbitae</name>
    <dbReference type="NCBI Taxonomy" id="2747967"/>
    <lineage>
        <taxon>Eukaryota</taxon>
        <taxon>Fungi</taxon>
        <taxon>Dikarya</taxon>
        <taxon>Ascomycota</taxon>
        <taxon>Pezizomycotina</taxon>
        <taxon>Sordariomycetes</taxon>
        <taxon>Hypocreomycetidae</taxon>
        <taxon>Hypocreales</taxon>
        <taxon>Nectriaceae</taxon>
        <taxon>Fusarium</taxon>
        <taxon>Fusarium solani species complex</taxon>
    </lineage>
</organism>
<keyword evidence="2" id="KW-1185">Reference proteome</keyword>
<reference evidence="1" key="1">
    <citation type="submission" date="2021-11" db="EMBL/GenBank/DDBJ databases">
        <title>Fusarium solani-melongenae Genome sequencing and assembly.</title>
        <authorList>
            <person name="Xie S."/>
            <person name="Huang L."/>
            <person name="Zhang X."/>
        </authorList>
    </citation>
    <scope>NUCLEOTIDE SEQUENCE</scope>
    <source>
        <strain evidence="1">CRI 24-3</strain>
    </source>
</reference>
<dbReference type="EMBL" id="CP090032">
    <property type="protein sequence ID" value="UPK92454.1"/>
    <property type="molecule type" value="Genomic_DNA"/>
</dbReference>
<accession>A0ACD3YU23</accession>
<evidence type="ECO:0000313" key="2">
    <source>
        <dbReference type="Proteomes" id="UP000830768"/>
    </source>
</evidence>
<name>A0ACD3YU23_FUSSC</name>
<dbReference type="Proteomes" id="UP000830768">
    <property type="component" value="Chromosome 3"/>
</dbReference>
<protein>
    <submittedName>
        <fullName evidence="1">Uncharacterized protein</fullName>
    </submittedName>
</protein>
<evidence type="ECO:0000313" key="1">
    <source>
        <dbReference type="EMBL" id="UPK92454.1"/>
    </source>
</evidence>
<proteinExistence type="predicted"/>
<sequence length="185" mass="21724">MAPTEHEQLNHKTLSTSLGLAPLTDKQFKSYNRLAEKMQLFHDHFKRTWQFLEDVCEAENLPDGLQLDDVIDKGLSFCSSLEMHHNIEEAYLFPLLARRMPYFRDGNEGPLLEQHRVIHKGLSELNDYFVLCRSSRSEFDYKLTKSKMDSWGGVLKEHLDTEVRSLGAENMRKYWTVDEVNWILM</sequence>
<gene>
    <name evidence="1" type="ORF">LCI18_003389</name>
</gene>